<accession>H2C4P0</accession>
<dbReference type="UniPathway" id="UPA00098">
    <property type="reaction ID" value="UER00361"/>
</dbReference>
<dbReference type="Pfam" id="PF14748">
    <property type="entry name" value="P5CR_dimer"/>
    <property type="match status" value="1"/>
</dbReference>
<reference evidence="10 11" key="1">
    <citation type="submission" date="2012-01" db="EMBL/GenBank/DDBJ databases">
        <title>Improved High-Quality Draft sequence of Metallosphaera yellowstonensis MK1.</title>
        <authorList>
            <consortium name="US DOE Joint Genome Institute"/>
            <person name="Lucas S."/>
            <person name="Han J."/>
            <person name="Cheng J.-F."/>
            <person name="Goodwin L."/>
            <person name="Pitluck S."/>
            <person name="Peters L."/>
            <person name="Teshima H."/>
            <person name="Detter J.C."/>
            <person name="Han C."/>
            <person name="Tapia R."/>
            <person name="Land M."/>
            <person name="Hauser L."/>
            <person name="Kyrpides N."/>
            <person name="Kozubal M."/>
            <person name="Macur R.E."/>
            <person name="Jay Z."/>
            <person name="Inskeep W."/>
            <person name="Woyke T."/>
        </authorList>
    </citation>
    <scope>NUCLEOTIDE SEQUENCE [LARGE SCALE GENOMIC DNA]</scope>
    <source>
        <strain evidence="10 11">MK1</strain>
    </source>
</reference>
<evidence type="ECO:0000259" key="9">
    <source>
        <dbReference type="Pfam" id="PF14748"/>
    </source>
</evidence>
<comment type="catalytic activity">
    <reaction evidence="4">
        <text>L-proline + NAD(+) = (S)-1-pyrroline-5-carboxylate + NADH + 2 H(+)</text>
        <dbReference type="Rhea" id="RHEA:14105"/>
        <dbReference type="ChEBI" id="CHEBI:15378"/>
        <dbReference type="ChEBI" id="CHEBI:17388"/>
        <dbReference type="ChEBI" id="CHEBI:57540"/>
        <dbReference type="ChEBI" id="CHEBI:57945"/>
        <dbReference type="ChEBI" id="CHEBI:60039"/>
        <dbReference type="EC" id="1.5.1.2"/>
    </reaction>
</comment>
<evidence type="ECO:0000256" key="6">
    <source>
        <dbReference type="PIRSR" id="PIRSR000193-1"/>
    </source>
</evidence>
<evidence type="ECO:0000256" key="4">
    <source>
        <dbReference type="HAMAP-Rule" id="MF_01925"/>
    </source>
</evidence>
<dbReference type="PANTHER" id="PTHR11645:SF0">
    <property type="entry name" value="PYRROLINE-5-CARBOXYLATE REDUCTASE 3"/>
    <property type="match status" value="1"/>
</dbReference>
<dbReference type="RefSeq" id="WP_009070000.1">
    <property type="nucleotide sequence ID" value="NZ_JH597761.1"/>
</dbReference>
<dbReference type="PIRSF" id="PIRSF000193">
    <property type="entry name" value="Pyrrol-5-carb_rd"/>
    <property type="match status" value="1"/>
</dbReference>
<dbReference type="InterPro" id="IPR008927">
    <property type="entry name" value="6-PGluconate_DH-like_C_sf"/>
</dbReference>
<dbReference type="Proteomes" id="UP000003980">
    <property type="component" value="Unassembled WGS sequence"/>
</dbReference>
<gene>
    <name evidence="4" type="primary">proC</name>
    <name evidence="10" type="ORF">MetMK1DRAFT_00003340</name>
</gene>
<comment type="subcellular location">
    <subcellularLocation>
        <location evidence="4">Cytoplasm</location>
    </subcellularLocation>
</comment>
<dbReference type="OrthoDB" id="25257at2157"/>
<dbReference type="SUPFAM" id="SSF51735">
    <property type="entry name" value="NAD(P)-binding Rossmann-fold domains"/>
    <property type="match status" value="1"/>
</dbReference>
<dbReference type="InterPro" id="IPR053790">
    <property type="entry name" value="P5CR-like_CS"/>
</dbReference>
<dbReference type="InterPro" id="IPR028939">
    <property type="entry name" value="P5C_Rdtase_cat_N"/>
</dbReference>
<dbReference type="InterPro" id="IPR000304">
    <property type="entry name" value="Pyrroline-COOH_reductase"/>
</dbReference>
<evidence type="ECO:0000256" key="7">
    <source>
        <dbReference type="RuleBase" id="RU003903"/>
    </source>
</evidence>
<protein>
    <recommendedName>
        <fullName evidence="4 5">Pyrroline-5-carboxylate reductase</fullName>
        <shortName evidence="4">P5C reductase</shortName>
        <shortName evidence="4">P5CR</shortName>
        <ecNumber evidence="4 5">1.5.1.2</ecNumber>
    </recommendedName>
    <alternativeName>
        <fullName evidence="4">PCA reductase</fullName>
    </alternativeName>
</protein>
<dbReference type="SUPFAM" id="SSF48179">
    <property type="entry name" value="6-phosphogluconate dehydrogenase C-terminal domain-like"/>
    <property type="match status" value="1"/>
</dbReference>
<sequence>MRIAVLGSGTIGTALVRAALSSGHRVIGTGRSERTLERVKSLGAEATRNNEEAIASSELVVVSVKPQHFPEMVSSVSSDLWIGRTVVSVMAGVRLETLRRIMRGAEVFRAMPNVNSTVGKSATALTGEGERRGEVDSLFRTVGVTYWVQEELMDVWTALVGSGPAFVSELVDGLVLGAVASGMSRELAYSAVLDMLEGTIANLRAHRGHPLELRDNVTTPAGTTIAGLKVMERRLVKSAMMETIEAASRRAARLGKVIDEKISREISERK</sequence>
<proteinExistence type="inferred from homology"/>
<dbReference type="EC" id="1.5.1.2" evidence="4 5"/>
<keyword evidence="4 7" id="KW-0641">Proline biosynthesis</keyword>
<dbReference type="GO" id="GO:0004735">
    <property type="term" value="F:pyrroline-5-carboxylate reductase activity"/>
    <property type="evidence" value="ECO:0007669"/>
    <property type="project" value="UniProtKB-UniRule"/>
</dbReference>
<dbReference type="AlphaFoldDB" id="H2C4P0"/>
<dbReference type="Gene3D" id="1.10.3730.10">
    <property type="entry name" value="ProC C-terminal domain-like"/>
    <property type="match status" value="1"/>
</dbReference>
<keyword evidence="11" id="KW-1185">Reference proteome</keyword>
<dbReference type="FunFam" id="1.10.3730.10:FF:000001">
    <property type="entry name" value="Pyrroline-5-carboxylate reductase"/>
    <property type="match status" value="1"/>
</dbReference>
<comment type="catalytic activity">
    <reaction evidence="4 7">
        <text>L-proline + NADP(+) = (S)-1-pyrroline-5-carboxylate + NADPH + 2 H(+)</text>
        <dbReference type="Rhea" id="RHEA:14109"/>
        <dbReference type="ChEBI" id="CHEBI:15378"/>
        <dbReference type="ChEBI" id="CHEBI:17388"/>
        <dbReference type="ChEBI" id="CHEBI:57783"/>
        <dbReference type="ChEBI" id="CHEBI:58349"/>
        <dbReference type="ChEBI" id="CHEBI:60039"/>
        <dbReference type="EC" id="1.5.1.2"/>
    </reaction>
</comment>
<dbReference type="HOGENOM" id="CLU_042344_1_2_2"/>
<evidence type="ECO:0000256" key="3">
    <source>
        <dbReference type="ARBA" id="ARBA00023002"/>
    </source>
</evidence>
<dbReference type="GO" id="GO:0005737">
    <property type="term" value="C:cytoplasm"/>
    <property type="evidence" value="ECO:0007669"/>
    <property type="project" value="UniProtKB-SubCell"/>
</dbReference>
<dbReference type="PROSITE" id="PS00521">
    <property type="entry name" value="P5CR"/>
    <property type="match status" value="1"/>
</dbReference>
<comment type="pathway">
    <text evidence="4 7">Amino-acid biosynthesis; L-proline biosynthesis; L-proline from L-glutamate 5-semialdehyde: step 1/1.</text>
</comment>
<keyword evidence="4 7" id="KW-0028">Amino-acid biosynthesis</keyword>
<organism evidence="10 11">
    <name type="scientific">Metallosphaera yellowstonensis MK1</name>
    <dbReference type="NCBI Taxonomy" id="671065"/>
    <lineage>
        <taxon>Archaea</taxon>
        <taxon>Thermoproteota</taxon>
        <taxon>Thermoprotei</taxon>
        <taxon>Sulfolobales</taxon>
        <taxon>Sulfolobaceae</taxon>
        <taxon>Metallosphaera</taxon>
    </lineage>
</organism>
<dbReference type="InterPro" id="IPR029036">
    <property type="entry name" value="P5CR_dimer"/>
</dbReference>
<dbReference type="GO" id="GO:0055129">
    <property type="term" value="P:L-proline biosynthetic process"/>
    <property type="evidence" value="ECO:0007669"/>
    <property type="project" value="UniProtKB-UniRule"/>
</dbReference>
<evidence type="ECO:0000313" key="11">
    <source>
        <dbReference type="Proteomes" id="UP000003980"/>
    </source>
</evidence>
<comment type="function">
    <text evidence="4">Catalyzes the reduction of 1-pyrroline-5-carboxylate (PCA) to L-proline.</text>
</comment>
<feature type="binding site" evidence="6">
    <location>
        <position position="50"/>
    </location>
    <ligand>
        <name>NADPH</name>
        <dbReference type="ChEBI" id="CHEBI:57783"/>
    </ligand>
</feature>
<dbReference type="PANTHER" id="PTHR11645">
    <property type="entry name" value="PYRROLINE-5-CARBOXYLATE REDUCTASE"/>
    <property type="match status" value="1"/>
</dbReference>
<dbReference type="eggNOG" id="arCOG00455">
    <property type="taxonomic scope" value="Archaea"/>
</dbReference>
<comment type="similarity">
    <text evidence="1 4 7">Belongs to the pyrroline-5-carboxylate reductase family.</text>
</comment>
<dbReference type="HAMAP" id="MF_01925">
    <property type="entry name" value="P5C_reductase"/>
    <property type="match status" value="1"/>
</dbReference>
<evidence type="ECO:0000256" key="2">
    <source>
        <dbReference type="ARBA" id="ARBA00022857"/>
    </source>
</evidence>
<dbReference type="STRING" id="671065.MetMK1DRAFT_00003340"/>
<keyword evidence="3 4" id="KW-0560">Oxidoreductase</keyword>
<dbReference type="Pfam" id="PF03807">
    <property type="entry name" value="F420_oxidored"/>
    <property type="match status" value="1"/>
</dbReference>
<keyword evidence="2 4" id="KW-0521">NADP</keyword>
<evidence type="ECO:0000256" key="1">
    <source>
        <dbReference type="ARBA" id="ARBA00005525"/>
    </source>
</evidence>
<evidence type="ECO:0000259" key="8">
    <source>
        <dbReference type="Pfam" id="PF03807"/>
    </source>
</evidence>
<feature type="domain" description="Pyrroline-5-carboxylate reductase dimerisation" evidence="9">
    <location>
        <begin position="150"/>
        <end position="253"/>
    </location>
</feature>
<name>H2C4P0_9CREN</name>
<dbReference type="NCBIfam" id="TIGR00112">
    <property type="entry name" value="proC"/>
    <property type="match status" value="1"/>
</dbReference>
<dbReference type="Gene3D" id="3.40.50.720">
    <property type="entry name" value="NAD(P)-binding Rossmann-like Domain"/>
    <property type="match status" value="1"/>
</dbReference>
<dbReference type="EMBL" id="JH597761">
    <property type="protein sequence ID" value="EHP69832.1"/>
    <property type="molecule type" value="Genomic_DNA"/>
</dbReference>
<evidence type="ECO:0000256" key="5">
    <source>
        <dbReference type="NCBIfam" id="TIGR00112"/>
    </source>
</evidence>
<dbReference type="InterPro" id="IPR036291">
    <property type="entry name" value="NAD(P)-bd_dom_sf"/>
</dbReference>
<evidence type="ECO:0000313" key="10">
    <source>
        <dbReference type="EMBL" id="EHP69832.1"/>
    </source>
</evidence>
<keyword evidence="4" id="KW-0963">Cytoplasm</keyword>
<feature type="domain" description="Pyrroline-5-carboxylate reductase catalytic N-terminal" evidence="8">
    <location>
        <begin position="2"/>
        <end position="92"/>
    </location>
</feature>